<reference evidence="2 3" key="1">
    <citation type="submission" date="2018-10" db="EMBL/GenBank/DDBJ databases">
        <title>Genomic Encyclopedia of Archaeal and Bacterial Type Strains, Phase II (KMG-II): from individual species to whole genera.</title>
        <authorList>
            <person name="Goeker M."/>
        </authorList>
    </citation>
    <scope>NUCLEOTIDE SEQUENCE [LARGE SCALE GENOMIC DNA]</scope>
    <source>
        <strain evidence="2 3">DSM 15149</strain>
    </source>
</reference>
<name>A0ABX9SLV7_9GAMM</name>
<sequence length="103" mass="12213">MELNRLMFAYFNQDYDIISGPELDDVINDYLDTTNEAMKKNLIQEIASFIHNSENIEKDFQALYYSSSFCPKLWDTTALEFLEHVSKKAQNFLNEHTKKDEYK</sequence>
<dbReference type="InterPro" id="IPR041129">
    <property type="entry name" value="CdiI_2"/>
</dbReference>
<evidence type="ECO:0000313" key="3">
    <source>
        <dbReference type="Proteomes" id="UP000280955"/>
    </source>
</evidence>
<dbReference type="RefSeq" id="WP_012777105.1">
    <property type="nucleotide sequence ID" value="NC_012962.1"/>
</dbReference>
<gene>
    <name evidence="2" type="ORF">BDD30_2486</name>
</gene>
<proteinExistence type="predicted"/>
<dbReference type="EMBL" id="RBLJ01000003">
    <property type="protein sequence ID" value="RKS57677.1"/>
    <property type="molecule type" value="Genomic_DNA"/>
</dbReference>
<feature type="domain" description="CdiI immunity protein" evidence="1">
    <location>
        <begin position="2"/>
        <end position="88"/>
    </location>
</feature>
<keyword evidence="3" id="KW-1185">Reference proteome</keyword>
<evidence type="ECO:0000259" key="1">
    <source>
        <dbReference type="Pfam" id="PF18593"/>
    </source>
</evidence>
<evidence type="ECO:0000313" key="2">
    <source>
        <dbReference type="EMBL" id="RKS57677.1"/>
    </source>
</evidence>
<comment type="caution">
    <text evidence="2">The sequence shown here is derived from an EMBL/GenBank/DDBJ whole genome shotgun (WGS) entry which is preliminary data.</text>
</comment>
<accession>A0ABX9SLV7</accession>
<dbReference type="Pfam" id="PF18593">
    <property type="entry name" value="CdiI_2"/>
    <property type="match status" value="1"/>
</dbReference>
<dbReference type="Proteomes" id="UP000280955">
    <property type="component" value="Unassembled WGS sequence"/>
</dbReference>
<protein>
    <recommendedName>
        <fullName evidence="1">CdiI immunity protein domain-containing protein</fullName>
    </recommendedName>
</protein>
<organism evidence="2 3">
    <name type="scientific">Photorhabdus asymbiotica</name>
    <dbReference type="NCBI Taxonomy" id="291112"/>
    <lineage>
        <taxon>Bacteria</taxon>
        <taxon>Pseudomonadati</taxon>
        <taxon>Pseudomonadota</taxon>
        <taxon>Gammaproteobacteria</taxon>
        <taxon>Enterobacterales</taxon>
        <taxon>Morganellaceae</taxon>
        <taxon>Photorhabdus</taxon>
    </lineage>
</organism>